<accession>N9BIT4</accession>
<proteinExistence type="predicted"/>
<protein>
    <submittedName>
        <fullName evidence="1">Uncharacterized protein</fullName>
    </submittedName>
</protein>
<dbReference type="AlphaFoldDB" id="N9BIT4"/>
<gene>
    <name evidence="1" type="ORF">F946_02599</name>
</gene>
<evidence type="ECO:0000313" key="2">
    <source>
        <dbReference type="Proteomes" id="UP000018444"/>
    </source>
</evidence>
<reference evidence="1 2" key="1">
    <citation type="submission" date="2013-02" db="EMBL/GenBank/DDBJ databases">
        <title>The Genome Sequence of Acinetobacter johnsonii ANC 3681.</title>
        <authorList>
            <consortium name="The Broad Institute Genome Sequencing Platform"/>
            <consortium name="The Broad Institute Genome Sequencing Center for Infectious Disease"/>
            <person name="Cerqueira G."/>
            <person name="Feldgarden M."/>
            <person name="Courvalin P."/>
            <person name="Perichon B."/>
            <person name="Grillot-Courvalin C."/>
            <person name="Clermont D."/>
            <person name="Rocha E."/>
            <person name="Yoon E.-J."/>
            <person name="Nemec A."/>
            <person name="Walker B."/>
            <person name="Young S.K."/>
            <person name="Zeng Q."/>
            <person name="Gargeya S."/>
            <person name="Fitzgerald M."/>
            <person name="Haas B."/>
            <person name="Abouelleil A."/>
            <person name="Alvarado L."/>
            <person name="Arachchi H.M."/>
            <person name="Berlin A.M."/>
            <person name="Chapman S.B."/>
            <person name="Dewar J."/>
            <person name="Goldberg J."/>
            <person name="Griggs A."/>
            <person name="Gujja S."/>
            <person name="Hansen M."/>
            <person name="Howarth C."/>
            <person name="Imamovic A."/>
            <person name="Larimer J."/>
            <person name="McCowan C."/>
            <person name="Murphy C."/>
            <person name="Neiman D."/>
            <person name="Pearson M."/>
            <person name="Priest M."/>
            <person name="Roberts A."/>
            <person name="Saif S."/>
            <person name="Shea T."/>
            <person name="Sisk P."/>
            <person name="Sykes S."/>
            <person name="Wortman J."/>
            <person name="Nusbaum C."/>
            <person name="Birren B."/>
        </authorList>
    </citation>
    <scope>NUCLEOTIDE SEQUENCE [LARGE SCALE GENOMIC DNA]</scope>
    <source>
        <strain evidence="1 2">ANC 3681</strain>
    </source>
</reference>
<name>N9BIT4_ACIJO</name>
<dbReference type="EMBL" id="APPZ01000007">
    <property type="protein sequence ID" value="ENV73106.1"/>
    <property type="molecule type" value="Genomic_DNA"/>
</dbReference>
<dbReference type="Proteomes" id="UP000018444">
    <property type="component" value="Unassembled WGS sequence"/>
</dbReference>
<evidence type="ECO:0000313" key="1">
    <source>
        <dbReference type="EMBL" id="ENV73106.1"/>
    </source>
</evidence>
<organism evidence="1 2">
    <name type="scientific">Acinetobacter johnsonii ANC 3681</name>
    <dbReference type="NCBI Taxonomy" id="1217662"/>
    <lineage>
        <taxon>Bacteria</taxon>
        <taxon>Pseudomonadati</taxon>
        <taxon>Pseudomonadota</taxon>
        <taxon>Gammaproteobacteria</taxon>
        <taxon>Moraxellales</taxon>
        <taxon>Moraxellaceae</taxon>
        <taxon>Acinetobacter</taxon>
    </lineage>
</organism>
<sequence>MKSKEIHICECLEKILVKELDLGNPIRSYNEMPEWPKKDSRFIFLNNKLAPKSLVDIPLWIFVSVNNDMNYTWYNEYIVINIMIYWQLVICDFE</sequence>
<dbReference type="HOGENOM" id="CLU_184966_0_0_6"/>
<comment type="caution">
    <text evidence="1">The sequence shown here is derived from an EMBL/GenBank/DDBJ whole genome shotgun (WGS) entry which is preliminary data.</text>
</comment>